<accession>Q9LN57</accession>
<dbReference type="AlphaFoldDB" id="Q9LN57"/>
<dbReference type="EMBL" id="AC025808">
    <property type="protein sequence ID" value="AAF79449.1"/>
    <property type="molecule type" value="Genomic_DNA"/>
</dbReference>
<dbReference type="PIR" id="B86327">
    <property type="entry name" value="B86327"/>
</dbReference>
<reference evidence="1" key="2">
    <citation type="submission" date="2000-04" db="EMBL/GenBank/DDBJ databases">
        <title>Genomic sequence for Arabidopsis thaliana BAC F18O14 from chromosome I.</title>
        <authorList>
            <person name="Shinn P."/>
            <person name="Brooks S."/>
            <person name="Buehler E."/>
            <person name="Chao Q."/>
            <person name="Johnson-Hopson C."/>
            <person name="Khan S."/>
            <person name="Kim C."/>
            <person name="Altafi H."/>
            <person name="Bei Q."/>
            <person name="Chin C."/>
            <person name="Chiou J."/>
            <person name="Choi E."/>
            <person name="Conn L."/>
            <person name="Conway A."/>
            <person name="Gonzales A."/>
            <person name="Hansen N."/>
            <person name="Howing B."/>
            <person name="Koo T."/>
            <person name="Lam B."/>
            <person name="Lee J."/>
            <person name="Lenz C."/>
            <person name="Li J."/>
            <person name="Liu A."/>
            <person name="Liu K."/>
            <person name="Liu S."/>
            <person name="Mukharsky N."/>
            <person name="Nguyen M."/>
            <person name="Palm C."/>
            <person name="Pham P."/>
            <person name="Sakano H."/>
            <person name="Schwartz J."/>
            <person name="Southwick A."/>
            <person name="Thaveri A."/>
            <person name="Toriumi M."/>
            <person name="Vaysberg M."/>
            <person name="Yu G."/>
            <person name="Federspiel N.A."/>
            <person name="Theologis A."/>
            <person name="Ecker J.R."/>
        </authorList>
    </citation>
    <scope>NUCLEOTIDE SEQUENCE</scope>
</reference>
<proteinExistence type="predicted"/>
<protein>
    <submittedName>
        <fullName evidence="1">F18O14.13</fullName>
    </submittedName>
</protein>
<organism evidence="1">
    <name type="scientific">Arabidopsis thaliana</name>
    <name type="common">Mouse-ear cress</name>
    <dbReference type="NCBI Taxonomy" id="3702"/>
    <lineage>
        <taxon>Eukaryota</taxon>
        <taxon>Viridiplantae</taxon>
        <taxon>Streptophyta</taxon>
        <taxon>Embryophyta</taxon>
        <taxon>Tracheophyta</taxon>
        <taxon>Spermatophyta</taxon>
        <taxon>Magnoliopsida</taxon>
        <taxon>eudicotyledons</taxon>
        <taxon>Gunneridae</taxon>
        <taxon>Pentapetalae</taxon>
        <taxon>rosids</taxon>
        <taxon>malvids</taxon>
        <taxon>Brassicales</taxon>
        <taxon>Brassicaceae</taxon>
        <taxon>Camelineae</taxon>
        <taxon>Arabidopsis</taxon>
    </lineage>
</organism>
<evidence type="ECO:0000313" key="1">
    <source>
        <dbReference type="EMBL" id="AAF79449.1"/>
    </source>
</evidence>
<name>Q9LN57_ARATH</name>
<reference key="1">
    <citation type="journal article" date="2000" name="Nature">
        <title>Sequence and analysis of chromosome 1 of the plant Arabidopsis thaliana.</title>
        <authorList>
            <person name="Theologis A."/>
            <person name="Ecker J.R."/>
            <person name="Palm C.J."/>
            <person name="Federspiel N.A."/>
            <person name="Kaul S."/>
            <person name="White O."/>
            <person name="Alonso J."/>
            <person name="Altafi H."/>
            <person name="Araujo R."/>
            <person name="Bowman C.L."/>
            <person name="Brooks S.Y."/>
            <person name="Buehler E."/>
            <person name="Chan A."/>
            <person name="Chao Q."/>
            <person name="Chen H."/>
            <person name="Cheuk R.F."/>
            <person name="Chin C.W."/>
            <person name="Chung M.K."/>
            <person name="Conn L."/>
            <person name="Conway A.B."/>
            <person name="Conway A.R."/>
            <person name="Creasy T.H."/>
            <person name="Dewar K."/>
            <person name="Dunn P."/>
            <person name="Etgu P."/>
            <person name="Feldblyum T.V."/>
            <person name="Feng J."/>
            <person name="Fong B."/>
            <person name="Fujii C.Y."/>
            <person name="Gill J.E."/>
            <person name="Goldsmith A.D."/>
            <person name="Haas B."/>
            <person name="Hansen N.F."/>
            <person name="Hughes B."/>
            <person name="Huizar L."/>
            <person name="Hunter J.L."/>
            <person name="Jenkins J."/>
            <person name="Johnson-Hopson C."/>
            <person name="Khan S."/>
            <person name="Khaykin E."/>
            <person name="Kim C.J."/>
            <person name="Koo H.L."/>
            <person name="Kremenetskaia I."/>
            <person name="Kurtz D.B."/>
            <person name="Kwan A."/>
            <person name="Lam B."/>
            <person name="Langin-Hooper S."/>
            <person name="Lee A."/>
            <person name="Lee J.M."/>
            <person name="Lenz C.A."/>
            <person name="Li J.H."/>
            <person name="Li Y."/>
            <person name="Lin X."/>
            <person name="Liu S.X."/>
            <person name="Liu Z.A."/>
            <person name="Luros J.S."/>
            <person name="Maiti R."/>
            <person name="Marziali A."/>
            <person name="Militscher J."/>
            <person name="Miranda M."/>
            <person name="Nguyen M."/>
            <person name="Nierman W.C."/>
            <person name="Osborne B.I."/>
            <person name="Pai G."/>
            <person name="Peterson J."/>
            <person name="Pham P.K."/>
            <person name="Rizzo M."/>
            <person name="Rooney T."/>
            <person name="Rowley D."/>
            <person name="Sakano H."/>
            <person name="Salzberg S.L."/>
            <person name="Schwartz J.R."/>
            <person name="Shinn P."/>
            <person name="Southwick A.M."/>
            <person name="Sun H."/>
            <person name="Tallon L.J."/>
            <person name="Tambunga G."/>
            <person name="Toriumi M.J."/>
            <person name="Town C.D."/>
            <person name="Utterback T."/>
            <person name="Van Aken S."/>
            <person name="Vaysberg M."/>
            <person name="Vysotskaia V.S."/>
            <person name="Walker M."/>
            <person name="Wu D."/>
            <person name="Yu G."/>
            <person name="Fraser C.M."/>
            <person name="Venter J.C."/>
            <person name="Davis R.W."/>
        </authorList>
    </citation>
    <scope>NUCLEOTIDE SEQUENCE [LARGE SCALE GENOMIC DNA]</scope>
    <source>
        <strain>cv. Columbia</strain>
    </source>
</reference>
<reference evidence="1" key="3">
    <citation type="submission" date="2000-06" db="EMBL/GenBank/DDBJ databases">
        <authorList>
            <person name="Cheuk R."/>
            <person name="Shinn P."/>
            <person name="Brooks S."/>
            <person name="Buehler E."/>
            <person name="Chao Q."/>
            <person name="Johnson-Hopson C."/>
            <person name="Khan S."/>
            <person name="Kim C."/>
            <person name="Altafi H."/>
            <person name="Bei B."/>
            <person name="Chin C."/>
            <person name="Chiou J."/>
            <person name="Choi E."/>
            <person name="Conn L."/>
            <person name="Conway A."/>
            <person name="Gonzalez A."/>
            <person name="Hansen N."/>
            <person name="Howing B."/>
            <person name="Koo T."/>
            <person name="Lam B."/>
            <person name="Lee J."/>
            <person name="Lenz C."/>
            <person name="Li J."/>
            <person name="Liu A."/>
            <person name="Liu J."/>
            <person name="Liu S."/>
            <person name="Mukharsky N."/>
            <person name="Nguyen M."/>
            <person name="Palm C."/>
            <person name="Pham P."/>
            <person name="Sakano H."/>
            <person name="Schwartz J."/>
            <person name="Southwick A."/>
            <person name="Thaveri A."/>
            <person name="Toriumi M."/>
            <person name="Vaysberg M."/>
            <person name="Yu G."/>
            <person name="Davis R."/>
            <person name="Federspiel N."/>
            <person name="Theologis A."/>
            <person name="Ecker J."/>
        </authorList>
    </citation>
    <scope>NUCLEOTIDE SEQUENCE</scope>
</reference>
<reference evidence="1" key="4">
    <citation type="submission" date="2000-10" db="EMBL/GenBank/DDBJ databases">
        <authorList>
            <person name="Chao Q."/>
            <person name="Brooks S."/>
            <person name="Buehler E."/>
            <person name="Johnson-Hopson C."/>
            <person name="Khan S."/>
            <person name="Kim C."/>
            <person name="Shinn P."/>
            <person name="Altafi H."/>
            <person name="Bei B."/>
            <person name="Chin C."/>
            <person name="Chiou J."/>
            <person name="Choi E."/>
            <person name="Conn L."/>
            <person name="Conway A."/>
            <person name="Gonzalez A."/>
            <person name="Hansen N."/>
            <person name="Howing B."/>
            <person name="Koo T."/>
            <person name="Lam B."/>
            <person name="Lee J."/>
            <person name="Lenz C."/>
            <person name="Li J."/>
            <person name="Liu A."/>
            <person name="Liu J."/>
            <person name="Liu S."/>
            <person name="Mukharsky N."/>
            <person name="Nguyen M."/>
            <person name="Palm C."/>
            <person name="Pham P."/>
            <person name="Sakano H."/>
            <person name="Schwartz J."/>
            <person name="Southwick A."/>
            <person name="Thaveri A."/>
            <person name="Toriumi M."/>
            <person name="Vaysberg M."/>
            <person name="Yu G."/>
            <person name="Davis R."/>
            <person name="Federspiel N."/>
            <person name="Theologis A."/>
            <person name="Ecker J."/>
        </authorList>
    </citation>
    <scope>NUCLEOTIDE SEQUENCE</scope>
</reference>
<sequence>MKISISDYTFKLSYLSINLFHKIIKYYKDLEKRIL</sequence>